<accession>A0ABR7LQJ6</accession>
<evidence type="ECO:0000256" key="3">
    <source>
        <dbReference type="ARBA" id="ARBA00022676"/>
    </source>
</evidence>
<gene>
    <name evidence="7" type="ORF">HKK74_14745</name>
</gene>
<dbReference type="PANTHER" id="PTHR22913">
    <property type="entry name" value="HYALURONAN SYNTHASE"/>
    <property type="match status" value="1"/>
</dbReference>
<keyword evidence="6" id="KW-0812">Transmembrane</keyword>
<dbReference type="Proteomes" id="UP000805614">
    <property type="component" value="Unassembled WGS sequence"/>
</dbReference>
<keyword evidence="3" id="KW-0328">Glycosyltransferase</keyword>
<dbReference type="EMBL" id="JABVEC010000009">
    <property type="protein sequence ID" value="MBC6466750.1"/>
    <property type="molecule type" value="Genomic_DNA"/>
</dbReference>
<reference evidence="7 8" key="1">
    <citation type="submission" date="2020-06" db="EMBL/GenBank/DDBJ databases">
        <title>Actinomadura xiongansis sp. nov., isolated from soil of Baiyangdian.</title>
        <authorList>
            <person name="Zhang X."/>
        </authorList>
    </citation>
    <scope>NUCLEOTIDE SEQUENCE [LARGE SCALE GENOMIC DNA]</scope>
    <source>
        <strain evidence="7 8">HBUM206468</strain>
    </source>
</reference>
<evidence type="ECO:0000313" key="8">
    <source>
        <dbReference type="Proteomes" id="UP000805614"/>
    </source>
</evidence>
<evidence type="ECO:0000256" key="1">
    <source>
        <dbReference type="ARBA" id="ARBA00004236"/>
    </source>
</evidence>
<evidence type="ECO:0000256" key="5">
    <source>
        <dbReference type="ARBA" id="ARBA00023136"/>
    </source>
</evidence>
<protein>
    <submittedName>
        <fullName evidence="7">Glycosyltransferase</fullName>
    </submittedName>
</protein>
<dbReference type="Gene3D" id="3.90.550.10">
    <property type="entry name" value="Spore Coat Polysaccharide Biosynthesis Protein SpsA, Chain A"/>
    <property type="match status" value="1"/>
</dbReference>
<comment type="subcellular location">
    <subcellularLocation>
        <location evidence="1">Cell membrane</location>
    </subcellularLocation>
</comment>
<comment type="caution">
    <text evidence="7">The sequence shown here is derived from an EMBL/GenBank/DDBJ whole genome shotgun (WGS) entry which is preliminary data.</text>
</comment>
<keyword evidence="8" id="KW-1185">Reference proteome</keyword>
<evidence type="ECO:0000256" key="4">
    <source>
        <dbReference type="ARBA" id="ARBA00022679"/>
    </source>
</evidence>
<keyword evidence="4" id="KW-0808">Transferase</keyword>
<sequence>MTGMLAGAANVLPHHLGWYGLAVGTLLSVKLLMSIPLGRRKAPTWEPATPKLNVAAVITVYNEDPRVLHACLDSFMAQTRRPDSITVVDDGSESPDAADLAEYVAPYFRALGVRFEVIRFPENRGKRAGLAAGFASSWEADIYLCVDSDTVLAPEATELALRPFASRKIMCVTGLVLALNRSMNLLTRLIDMRYVNAFLGERVAYSRLGSVLCACGSMALYRGWVVRRHLDDFLNQTWLGVPATAGDDRRLTYYCLLEGRAVIQPQAVAWTAVPERLSHYLRQQARWTKSFIREGLLMTLTSPRRVCWWLNLVELVTWVAFTSALVVGVATVVVQPHWWAGAVAYVVYVCAASWLRSLHYLRGAAGVPPLDRVLTFLVAPLYSLMNLTLLIPLRLYSLATMRDAKWGTRGRVEVALQADAAR</sequence>
<evidence type="ECO:0000313" key="7">
    <source>
        <dbReference type="EMBL" id="MBC6466750.1"/>
    </source>
</evidence>
<name>A0ABR7LQJ6_9ACTN</name>
<dbReference type="SUPFAM" id="SSF53448">
    <property type="entry name" value="Nucleotide-diphospho-sugar transferases"/>
    <property type="match status" value="1"/>
</dbReference>
<dbReference type="Pfam" id="PF13641">
    <property type="entry name" value="Glyco_tranf_2_3"/>
    <property type="match status" value="1"/>
</dbReference>
<evidence type="ECO:0000256" key="6">
    <source>
        <dbReference type="SAM" id="Phobius"/>
    </source>
</evidence>
<keyword evidence="5 6" id="KW-0472">Membrane</keyword>
<evidence type="ECO:0000256" key="2">
    <source>
        <dbReference type="ARBA" id="ARBA00022475"/>
    </source>
</evidence>
<feature type="transmembrane region" description="Helical" evidence="6">
    <location>
        <begin position="373"/>
        <end position="393"/>
    </location>
</feature>
<keyword evidence="6" id="KW-1133">Transmembrane helix</keyword>
<dbReference type="PANTHER" id="PTHR22913:SF12">
    <property type="entry name" value="MANNURONAN SYNTHASE"/>
    <property type="match status" value="1"/>
</dbReference>
<dbReference type="RefSeq" id="WP_187243756.1">
    <property type="nucleotide sequence ID" value="NZ_BAAAOK010000013.1"/>
</dbReference>
<dbReference type="InterPro" id="IPR029044">
    <property type="entry name" value="Nucleotide-diphossugar_trans"/>
</dbReference>
<keyword evidence="2" id="KW-1003">Cell membrane</keyword>
<feature type="transmembrane region" description="Helical" evidence="6">
    <location>
        <begin position="308"/>
        <end position="332"/>
    </location>
</feature>
<feature type="transmembrane region" description="Helical" evidence="6">
    <location>
        <begin position="338"/>
        <end position="361"/>
    </location>
</feature>
<organism evidence="7 8">
    <name type="scientific">Actinomadura alba</name>
    <dbReference type="NCBI Taxonomy" id="406431"/>
    <lineage>
        <taxon>Bacteria</taxon>
        <taxon>Bacillati</taxon>
        <taxon>Actinomycetota</taxon>
        <taxon>Actinomycetes</taxon>
        <taxon>Streptosporangiales</taxon>
        <taxon>Thermomonosporaceae</taxon>
        <taxon>Actinomadura</taxon>
    </lineage>
</organism>
<proteinExistence type="predicted"/>
<feature type="transmembrane region" description="Helical" evidence="6">
    <location>
        <begin position="16"/>
        <end position="33"/>
    </location>
</feature>